<evidence type="ECO:0000313" key="2">
    <source>
        <dbReference type="Proteomes" id="UP000831701"/>
    </source>
</evidence>
<protein>
    <submittedName>
        <fullName evidence="1">Uncharacterized protein</fullName>
    </submittedName>
</protein>
<gene>
    <name evidence="1" type="ORF">L3Q82_004926</name>
</gene>
<evidence type="ECO:0000313" key="1">
    <source>
        <dbReference type="EMBL" id="KAI3353690.1"/>
    </source>
</evidence>
<organism evidence="1 2">
    <name type="scientific">Scortum barcoo</name>
    <name type="common">barcoo grunter</name>
    <dbReference type="NCBI Taxonomy" id="214431"/>
    <lineage>
        <taxon>Eukaryota</taxon>
        <taxon>Metazoa</taxon>
        <taxon>Chordata</taxon>
        <taxon>Craniata</taxon>
        <taxon>Vertebrata</taxon>
        <taxon>Euteleostomi</taxon>
        <taxon>Actinopterygii</taxon>
        <taxon>Neopterygii</taxon>
        <taxon>Teleostei</taxon>
        <taxon>Neoteleostei</taxon>
        <taxon>Acanthomorphata</taxon>
        <taxon>Eupercaria</taxon>
        <taxon>Centrarchiformes</taxon>
        <taxon>Terapontoidei</taxon>
        <taxon>Terapontidae</taxon>
        <taxon>Scortum</taxon>
    </lineage>
</organism>
<sequence length="1716" mass="191117">MAANGEKQQGHRPGVYKQKNKGHKHGKHRTKGEIERENKGRVSVTALTKKQRREQKKMDRRHKASQLRRNKKDMVLTEKRRLGSRDGPPHLVAVVSLHAGVDTNAVTKLLRGEGAGGIVHQEQCVSGISDSFGLILPRFKQRFIFLNQSTSDMHSLLDVAKIADSLVFVLDSTEGWDSYGDHCLSCLFAQGLPSHALVCQGVSDLPVKKRVESRRALSKITEIRFPDARLFPLDSEQDATLLLRHLGTQRQRKLGFRSRRPHLLAQHVTFTPNSSTEGTGGGPTGLGTLCVSGYVRGRPLRADRLVHISGHGDFQLSQIDAPVDPLPVNITTARPAKPGKGGDVDMLDGGDDEAPVRVLMKTDPSSRESLQAEAEVDPMEGEQTWPTESELMEAEEARKNKRVMKVPKGTSDYQAMWIVDEEENGELDEESSDDDDDNDDMLDEAMDGEDEENNSQLLPVVIATVRRALLEDVEDSNVRRSHGVRVSVVPGAGAVHTSQVQVVPQKKRKRKRRKEEEVCSTERTGADQRYDEHMDEAAEEEGLKRYREARANEMFPDEVDTPLDVAARIRFQRYRGLKSFRSSPWDPMENLPINYSRIFQFQSFDRTRRRILTEAADEEDGAMVGWYVTLHIIDVPYSVMESVQSGRPLMLVSLLPHEQKVSIRNVSDARVLVRRHPSNTEPIKSKEELVFHCGFRRFRASPIFSQHTSADKHKMERFLRPDAPTVVSVYAPITFPPAGVLLFKQRNDGIQDLVATGSLLSCDPQRVVLKRIVLSGHPFKINRRSAVVRYMFFNRDDIMWFKPVELRTKWGRRGHIKEALGTHGHMKCVFDNQLRSQDTVLMNLYKRVYPRWTYDPYVPLPLTWVKREGTVDMDDLDMEYLVLTPWFLGPGQGVCPWRSQRRDGERGGSKGVRRPTPKPQLQQPLLPLSFSFPLLSSNASPPRLAPSPALPLIRGEGNNLKILLTEILPTLLAEGGGLKTMLDAMEVPSHARDLLLQLNSQRTKGFLCDVIIVVQNALFRAHKNILAASSLYLKSLVVHDNLINLDHEMVSPGVFRVILDYIYTGRLSEGDPTSPSEPNLGAVLAAASYLQLLDLVALCKKKLKRIGKYPPRAGPTFLPYPKMGPNSMGLGPGGRYRVSTPVIQPCPPGGILNSHANRAPPLEELIPHRLAIHTGELYAPTSTQSSQVFPSMQSALPAQLGRSAHPERNCSPNYGLDLSKKSPNSQSQLTPSHSHLANTHNDEERDGTLSGRTSPIQGPNGRTFPSEKMEMNDQASSLTPPPFPHLNQPLGPHLPHLHRSGSQGTDRYQCPPSPDTPTEGGEAGREIGNIYRWVKHEPQSYTAEDEDEDEDEEEGGENGDQHHNHHKAGEESEGADDKSGSGTEETGSSEGRPSPPGPMGRFHMPYEPESFGDNLYVCIPCDKGFPSSEQLNAHVETHTEEELYGNSGGEMGNSNNSSTKNTSSNTNGYGSLNSSNNMNSLSHLETKTSQGLGSGGIGEMIRPYRCSSCEKSYKDPATLRQHEKTHWLTRPYPCSICGKKFTQRGTMTRHMRSHLGLKPFACDSCGMRFTRQYRLTEHMRIHSGEKPYECQVCGGKFAQQRNLISHMKMHSSGGTAGGLTTDGKMKLDFAEGIYPLSKYAAEHLGLKQEKANELLIQAQQQMVADAKAMESLYPLSKLASEHLGLSHDKMDVLGQPLPHTPQVLSEACTIDRYSPS</sequence>
<dbReference type="EMBL" id="CM041552">
    <property type="protein sequence ID" value="KAI3353690.1"/>
    <property type="molecule type" value="Genomic_DNA"/>
</dbReference>
<proteinExistence type="predicted"/>
<reference evidence="1" key="1">
    <citation type="submission" date="2022-04" db="EMBL/GenBank/DDBJ databases">
        <title>Jade perch genome.</title>
        <authorList>
            <person name="Chao B."/>
        </authorList>
    </citation>
    <scope>NUCLEOTIDE SEQUENCE</scope>
    <source>
        <strain evidence="1">CB-2022</strain>
    </source>
</reference>
<name>A0ACB8VDF6_9TELE</name>
<dbReference type="Proteomes" id="UP000831701">
    <property type="component" value="Chromosome 22"/>
</dbReference>
<keyword evidence="2" id="KW-1185">Reference proteome</keyword>
<accession>A0ACB8VDF6</accession>
<comment type="caution">
    <text evidence="1">The sequence shown here is derived from an EMBL/GenBank/DDBJ whole genome shotgun (WGS) entry which is preliminary data.</text>
</comment>